<dbReference type="EMBL" id="AFXP01000009">
    <property type="protein sequence ID" value="EHG16263.1"/>
    <property type="molecule type" value="Genomic_DNA"/>
</dbReference>
<evidence type="ECO:0000313" key="1">
    <source>
        <dbReference type="EMBL" id="EHG16263.1"/>
    </source>
</evidence>
<organism evidence="1 2">
    <name type="scientific">Prevotella histicola F0411</name>
    <dbReference type="NCBI Taxonomy" id="857291"/>
    <lineage>
        <taxon>Bacteria</taxon>
        <taxon>Pseudomonadati</taxon>
        <taxon>Bacteroidota</taxon>
        <taxon>Bacteroidia</taxon>
        <taxon>Bacteroidales</taxon>
        <taxon>Prevotellaceae</taxon>
        <taxon>Prevotella</taxon>
    </lineage>
</organism>
<sequence>MDIPQTLIDDVVSDNVQLGDVYKIELSRADGIIPKNGYDTRDKFFVVLGFDEQGNVYGGILFNSKINQNLPTSIKDYHMPISAKAYPFLTHDSFLNCTKIFPATSAHLMKGEKIGTINISDFELIRSTVCSYPNAVPLVLKRFGLIA</sequence>
<dbReference type="GeneID" id="66731996"/>
<accession>G6AG72</accession>
<proteinExistence type="predicted"/>
<dbReference type="STRING" id="857291.HMPREF9138_01099"/>
<dbReference type="Proteomes" id="UP000004597">
    <property type="component" value="Unassembled WGS sequence"/>
</dbReference>
<dbReference type="PATRIC" id="fig|857291.3.peg.1094"/>
<gene>
    <name evidence="1" type="ORF">HMPREF9138_01099</name>
</gene>
<reference evidence="1 2" key="1">
    <citation type="submission" date="2011-10" db="EMBL/GenBank/DDBJ databases">
        <title>The Genome Sequence of Prevotella histicola F0411.</title>
        <authorList>
            <consortium name="The Broad Institute Genome Sequencing Platform"/>
            <person name="Earl A."/>
            <person name="Ward D."/>
            <person name="Feldgarden M."/>
            <person name="Gevers D."/>
            <person name="Izard J."/>
            <person name="Ganesan A."/>
            <person name="Blanton J.M."/>
            <person name="Baranova O.V."/>
            <person name="Tanner A.C."/>
            <person name="Mathney J.M.J."/>
            <person name="Dewhirst F.E."/>
            <person name="Young S.K."/>
            <person name="Zeng Q."/>
            <person name="Gargeya S."/>
            <person name="Fitzgerald M."/>
            <person name="Haas B."/>
            <person name="Abouelleil A."/>
            <person name="Alvarado L."/>
            <person name="Arachchi H.M."/>
            <person name="Berlin A."/>
            <person name="Brown A."/>
            <person name="Chapman S.B."/>
            <person name="Chen Z."/>
            <person name="Dunbar C."/>
            <person name="Freedman E."/>
            <person name="Gearin G."/>
            <person name="Gellesch M."/>
            <person name="Goldberg J."/>
            <person name="Griggs A."/>
            <person name="Gujja S."/>
            <person name="Heiman D."/>
            <person name="Howarth C."/>
            <person name="Larson L."/>
            <person name="Lui A."/>
            <person name="MacDonald P.J.P."/>
            <person name="Montmayeur A."/>
            <person name="Murphy C."/>
            <person name="Neiman D."/>
            <person name="Pearson M."/>
            <person name="Priest M."/>
            <person name="Roberts A."/>
            <person name="Saif S."/>
            <person name="Shea T."/>
            <person name="Shenoy N."/>
            <person name="Sisk P."/>
            <person name="Stolte C."/>
            <person name="Sykes S."/>
            <person name="Wortman J."/>
            <person name="Nusbaum C."/>
            <person name="Birren B."/>
        </authorList>
    </citation>
    <scope>NUCLEOTIDE SEQUENCE [LARGE SCALE GENOMIC DNA]</scope>
    <source>
        <strain evidence="1 2">F0411</strain>
    </source>
</reference>
<dbReference type="HOGENOM" id="CLU_137860_0_0_10"/>
<name>G6AG72_9BACT</name>
<keyword evidence="2" id="KW-1185">Reference proteome</keyword>
<protein>
    <submittedName>
        <fullName evidence="1">Uncharacterized protein</fullName>
    </submittedName>
</protein>
<dbReference type="RefSeq" id="WP_008823010.1">
    <property type="nucleotide sequence ID" value="NZ_JH376763.1"/>
</dbReference>
<comment type="caution">
    <text evidence="1">The sequence shown here is derived from an EMBL/GenBank/DDBJ whole genome shotgun (WGS) entry which is preliminary data.</text>
</comment>
<dbReference type="AlphaFoldDB" id="G6AG72"/>
<evidence type="ECO:0000313" key="2">
    <source>
        <dbReference type="Proteomes" id="UP000004597"/>
    </source>
</evidence>